<name>A0A6H5G980_9HEMI</name>
<proteinExistence type="predicted"/>
<gene>
    <name evidence="2" type="ORF">NTEN_LOCUS5082</name>
</gene>
<dbReference type="OrthoDB" id="63891at2759"/>
<keyword evidence="3" id="KW-1185">Reference proteome</keyword>
<reference evidence="2 3" key="1">
    <citation type="submission" date="2020-02" db="EMBL/GenBank/DDBJ databases">
        <authorList>
            <person name="Ferguson B K."/>
        </authorList>
    </citation>
    <scope>NUCLEOTIDE SEQUENCE [LARGE SCALE GENOMIC DNA]</scope>
</reference>
<evidence type="ECO:0000313" key="2">
    <source>
        <dbReference type="EMBL" id="CAA9998799.1"/>
    </source>
</evidence>
<evidence type="ECO:0000256" key="1">
    <source>
        <dbReference type="SAM" id="MobiDB-lite"/>
    </source>
</evidence>
<feature type="region of interest" description="Disordered" evidence="1">
    <location>
        <begin position="302"/>
        <end position="347"/>
    </location>
</feature>
<accession>A0A6H5G980</accession>
<evidence type="ECO:0000313" key="3">
    <source>
        <dbReference type="Proteomes" id="UP000479000"/>
    </source>
</evidence>
<dbReference type="Proteomes" id="UP000479000">
    <property type="component" value="Unassembled WGS sequence"/>
</dbReference>
<sequence length="460" mass="51508">MIGCLSEEPRQGRLIASVLRATRAIIAASPNNLDAILAWLVPSICRHLACGSPLPARLEAVDAIKTLMRISTPSSVISVIFSDRCVHSRSSKSILLYGLPAWGSAYPTVIEPIVRTQKMLVRAVANERYRAHTSPLFRRTNIMKFVDLKKASCVRQIIKENSFIRPQHDPPTRFQYFGSMALPRCATTAAQNNYRYFGAKMYNGLPTDLYTRQRHCPRCNLVGIPFSSSTWSKEPSSQKMMAVGVAVPQRSYDNLYSINNNYVSLTALPCGLRHFQFLNERRAWTGRLLLRLDERIYYSPSWSTDPRHSHPSNTQGFPHLNTSYGGRYSTRNSNNANANKNDRTADLSQTWNGSRWTAQAEIPPHVSIKSSVLSQTQNYHSGLPPIGGAHVADWRNRKDNTEQVFGSYDRGTRPMGSLRCGGTRKLGLSQIAPASTEVSRRIVYIRFSGLISRCQAASLV</sequence>
<feature type="compositionally biased region" description="Low complexity" evidence="1">
    <location>
        <begin position="329"/>
        <end position="339"/>
    </location>
</feature>
<protein>
    <submittedName>
        <fullName evidence="2">Uncharacterized protein</fullName>
    </submittedName>
</protein>
<organism evidence="2 3">
    <name type="scientific">Nesidiocoris tenuis</name>
    <dbReference type="NCBI Taxonomy" id="355587"/>
    <lineage>
        <taxon>Eukaryota</taxon>
        <taxon>Metazoa</taxon>
        <taxon>Ecdysozoa</taxon>
        <taxon>Arthropoda</taxon>
        <taxon>Hexapoda</taxon>
        <taxon>Insecta</taxon>
        <taxon>Pterygota</taxon>
        <taxon>Neoptera</taxon>
        <taxon>Paraneoptera</taxon>
        <taxon>Hemiptera</taxon>
        <taxon>Heteroptera</taxon>
        <taxon>Panheteroptera</taxon>
        <taxon>Cimicomorpha</taxon>
        <taxon>Miridae</taxon>
        <taxon>Dicyphina</taxon>
        <taxon>Nesidiocoris</taxon>
    </lineage>
</organism>
<feature type="compositionally biased region" description="Polar residues" evidence="1">
    <location>
        <begin position="311"/>
        <end position="324"/>
    </location>
</feature>
<dbReference type="AlphaFoldDB" id="A0A6H5G980"/>
<dbReference type="EMBL" id="CADCXU010007342">
    <property type="protein sequence ID" value="CAA9998799.1"/>
    <property type="molecule type" value="Genomic_DNA"/>
</dbReference>